<sequence length="256" mass="29540">MVLVGALVLLLHYRRGVRVVLSMSARILYVVPWLAAVLTQEAAWLFGRYLVAALAWFGRALYRSLRDWLVLPTARWVGRTFEPVVAGVFDVTIAAWAVYGAGWVLRRMFWYLASAGAFVGGWWALLVCIVSFPRAPSKRERVVPRVYWVRVAVFTISAVYVAMWLPSLYFSPSPSHSTDPKRLSFMEKIGRDPELDPQHVVVRTVRDALGNHIDDRRFAFDVDRCEKRYMDWFVDSGYVLRPCKYPNCMIPTEEEW</sequence>
<name>A0ABR1X598_9PEZI</name>
<proteinExistence type="predicted"/>
<feature type="transmembrane region" description="Helical" evidence="1">
    <location>
        <begin position="83"/>
        <end position="102"/>
    </location>
</feature>
<dbReference type="Proteomes" id="UP001480595">
    <property type="component" value="Unassembled WGS sequence"/>
</dbReference>
<evidence type="ECO:0000256" key="1">
    <source>
        <dbReference type="SAM" id="Phobius"/>
    </source>
</evidence>
<feature type="transmembrane region" description="Helical" evidence="1">
    <location>
        <begin position="42"/>
        <end position="62"/>
    </location>
</feature>
<gene>
    <name evidence="2" type="ORF">PG994_000111</name>
</gene>
<keyword evidence="1" id="KW-0472">Membrane</keyword>
<dbReference type="GeneID" id="92084583"/>
<keyword evidence="1" id="KW-1133">Transmembrane helix</keyword>
<evidence type="ECO:0000313" key="3">
    <source>
        <dbReference type="Proteomes" id="UP001480595"/>
    </source>
</evidence>
<dbReference type="EMBL" id="JAQQWL010000001">
    <property type="protein sequence ID" value="KAK8090606.1"/>
    <property type="molecule type" value="Genomic_DNA"/>
</dbReference>
<organism evidence="2 3">
    <name type="scientific">Apiospora phragmitis</name>
    <dbReference type="NCBI Taxonomy" id="2905665"/>
    <lineage>
        <taxon>Eukaryota</taxon>
        <taxon>Fungi</taxon>
        <taxon>Dikarya</taxon>
        <taxon>Ascomycota</taxon>
        <taxon>Pezizomycotina</taxon>
        <taxon>Sordariomycetes</taxon>
        <taxon>Xylariomycetidae</taxon>
        <taxon>Amphisphaeriales</taxon>
        <taxon>Apiosporaceae</taxon>
        <taxon>Apiospora</taxon>
    </lineage>
</organism>
<comment type="caution">
    <text evidence="2">The sequence shown here is derived from an EMBL/GenBank/DDBJ whole genome shotgun (WGS) entry which is preliminary data.</text>
</comment>
<reference evidence="2 3" key="1">
    <citation type="submission" date="2023-01" db="EMBL/GenBank/DDBJ databases">
        <title>Analysis of 21 Apiospora genomes using comparative genomics revels a genus with tremendous synthesis potential of carbohydrate active enzymes and secondary metabolites.</title>
        <authorList>
            <person name="Sorensen T."/>
        </authorList>
    </citation>
    <scope>NUCLEOTIDE SEQUENCE [LARGE SCALE GENOMIC DNA]</scope>
    <source>
        <strain evidence="2 3">CBS 135458</strain>
    </source>
</reference>
<protein>
    <submittedName>
        <fullName evidence="2">Uncharacterized protein</fullName>
    </submittedName>
</protein>
<keyword evidence="3" id="KW-1185">Reference proteome</keyword>
<feature type="transmembrane region" description="Helical" evidence="1">
    <location>
        <begin position="108"/>
        <end position="135"/>
    </location>
</feature>
<accession>A0ABR1X598</accession>
<keyword evidence="1" id="KW-0812">Transmembrane</keyword>
<evidence type="ECO:0000313" key="2">
    <source>
        <dbReference type="EMBL" id="KAK8090606.1"/>
    </source>
</evidence>
<feature type="transmembrane region" description="Helical" evidence="1">
    <location>
        <begin position="147"/>
        <end position="170"/>
    </location>
</feature>
<dbReference type="RefSeq" id="XP_066722152.1">
    <property type="nucleotide sequence ID" value="XM_066851520.1"/>
</dbReference>